<dbReference type="EMBL" id="KN294004">
    <property type="protein sequence ID" value="EEH33932.2"/>
    <property type="molecule type" value="Genomic_DNA"/>
</dbReference>
<proteinExistence type="inferred from homology"/>
<evidence type="ECO:0000256" key="2">
    <source>
        <dbReference type="ARBA" id="ARBA00011738"/>
    </source>
</evidence>
<evidence type="ECO:0000256" key="4">
    <source>
        <dbReference type="ARBA" id="ARBA00018836"/>
    </source>
</evidence>
<protein>
    <recommendedName>
        <fullName evidence="4 12">3,4-dihydroxy-2-butanone 4-phosphate synthase</fullName>
        <shortName evidence="12">DHBP synthase</shortName>
        <ecNumber evidence="3 12">4.1.99.12</ecNumber>
    </recommendedName>
</protein>
<evidence type="ECO:0000256" key="11">
    <source>
        <dbReference type="ARBA" id="ARBA00060730"/>
    </source>
</evidence>
<dbReference type="GeneID" id="9096081"/>
<sequence>MISKADESLRFNTIEESIEAFSKETSLFPPFPSKHHEPRKFTCPQRRNGEFIVVLDSKNRENEGDLVIAADSVTAAKMAFMIRYSSGYICAPIPPSLCTNLNLPQMVSENADPNGTAYTISIDATDPTVTTGISAYDRALTCRTLARPDVQPTDFRRPGHILPLRARPGGVLERPGHTEAAIDFCRLSGKPEAAVICELVEDGVEVEGVPALEGNGMMRGRRCLEFGKRWGLKVCTIEDLKEYLRREEGKGKGKPMVNGNH</sequence>
<accession>C1H2I8</accession>
<dbReference type="AlphaFoldDB" id="C1H2I8"/>
<dbReference type="STRING" id="502779.C1H2I8"/>
<dbReference type="VEuPathDB" id="FungiDB:PAAG_04981"/>
<dbReference type="OrthoDB" id="60371at2759"/>
<dbReference type="Proteomes" id="UP000002059">
    <property type="component" value="Partially assembled WGS sequence"/>
</dbReference>
<comment type="subunit">
    <text evidence="2 12">Homodimer.</text>
</comment>
<evidence type="ECO:0000256" key="10">
    <source>
        <dbReference type="ARBA" id="ARBA00023239"/>
    </source>
</evidence>
<dbReference type="FunFam" id="3.90.870.10:FF:000002">
    <property type="entry name" value="3,4-dihydroxy-2-butanone 4-phosphate synthase"/>
    <property type="match status" value="1"/>
</dbReference>
<keyword evidence="10 12" id="KW-0456">Lyase</keyword>
<evidence type="ECO:0000313" key="14">
    <source>
        <dbReference type="Proteomes" id="UP000002059"/>
    </source>
</evidence>
<dbReference type="InterPro" id="IPR017945">
    <property type="entry name" value="DHBP_synth_RibB-like_a/b_dom"/>
</dbReference>
<gene>
    <name evidence="13" type="ORF">PAAG_04981</name>
</gene>
<evidence type="ECO:0000256" key="6">
    <source>
        <dbReference type="ARBA" id="ARBA00022723"/>
    </source>
</evidence>
<keyword evidence="8" id="KW-0318">Glutathionylation</keyword>
<dbReference type="PANTHER" id="PTHR21327">
    <property type="entry name" value="GTP CYCLOHYDROLASE II-RELATED"/>
    <property type="match status" value="1"/>
</dbReference>
<dbReference type="GO" id="GO:0046872">
    <property type="term" value="F:metal ion binding"/>
    <property type="evidence" value="ECO:0007669"/>
    <property type="project" value="UniProtKB-KW"/>
</dbReference>
<keyword evidence="7 12" id="KW-0460">Magnesium</keyword>
<dbReference type="GO" id="GO:0009231">
    <property type="term" value="P:riboflavin biosynthetic process"/>
    <property type="evidence" value="ECO:0007669"/>
    <property type="project" value="UniProtKB-UniPathway"/>
</dbReference>
<keyword evidence="6 12" id="KW-0479">Metal-binding</keyword>
<evidence type="ECO:0000313" key="13">
    <source>
        <dbReference type="EMBL" id="EEH33932.2"/>
    </source>
</evidence>
<evidence type="ECO:0000256" key="9">
    <source>
        <dbReference type="ARBA" id="ARBA00023211"/>
    </source>
</evidence>
<evidence type="ECO:0000256" key="12">
    <source>
        <dbReference type="RuleBase" id="RU003843"/>
    </source>
</evidence>
<evidence type="ECO:0000256" key="8">
    <source>
        <dbReference type="ARBA" id="ARBA00023206"/>
    </source>
</evidence>
<evidence type="ECO:0000256" key="5">
    <source>
        <dbReference type="ARBA" id="ARBA00022619"/>
    </source>
</evidence>
<dbReference type="GO" id="GO:0005758">
    <property type="term" value="C:mitochondrial intermembrane space"/>
    <property type="evidence" value="ECO:0007669"/>
    <property type="project" value="TreeGrafter"/>
</dbReference>
<dbReference type="eggNOG" id="KOG1284">
    <property type="taxonomic scope" value="Eukaryota"/>
</dbReference>
<comment type="function">
    <text evidence="12">Catalyzes the conversion of D-ribulose 5-phosphate to formate and 3,4-dihydroxy-2-butanone 4-phosphate.</text>
</comment>
<dbReference type="EC" id="4.1.99.12" evidence="3 12"/>
<reference evidence="13 14" key="1">
    <citation type="journal article" date="2011" name="PLoS Genet.">
        <title>Comparative genomic analysis of human fungal pathogens causing paracoccidioidomycosis.</title>
        <authorList>
            <person name="Desjardins C.A."/>
            <person name="Champion M.D."/>
            <person name="Holder J.W."/>
            <person name="Muszewska A."/>
            <person name="Goldberg J."/>
            <person name="Bailao A.M."/>
            <person name="Brigido M.M."/>
            <person name="Ferreira M.E."/>
            <person name="Garcia A.M."/>
            <person name="Grynberg M."/>
            <person name="Gujja S."/>
            <person name="Heiman D.I."/>
            <person name="Henn M.R."/>
            <person name="Kodira C.D."/>
            <person name="Leon-Narvaez H."/>
            <person name="Longo L.V."/>
            <person name="Ma L.J."/>
            <person name="Malavazi I."/>
            <person name="Matsuo A.L."/>
            <person name="Morais F.V."/>
            <person name="Pereira M."/>
            <person name="Rodriguez-Brito S."/>
            <person name="Sakthikumar S."/>
            <person name="Salem-Izacc S.M."/>
            <person name="Sykes S.M."/>
            <person name="Teixeira M.M."/>
            <person name="Vallejo M.C."/>
            <person name="Walter M.E."/>
            <person name="Yandava C."/>
            <person name="Young S."/>
            <person name="Zeng Q."/>
            <person name="Zucker J."/>
            <person name="Felipe M.S."/>
            <person name="Goldman G.H."/>
            <person name="Haas B.J."/>
            <person name="McEwen J.G."/>
            <person name="Nino-Vega G."/>
            <person name="Puccia R."/>
            <person name="San-Blas G."/>
            <person name="Soares C.M."/>
            <person name="Birren B.W."/>
            <person name="Cuomo C.A."/>
        </authorList>
    </citation>
    <scope>NUCLEOTIDE SEQUENCE [LARGE SCALE GENOMIC DNA]</scope>
    <source>
        <strain evidence="14">ATCC MYA-826 / Pb01</strain>
    </source>
</reference>
<name>C1H2I8_PARBA</name>
<comment type="similarity">
    <text evidence="11 12">Belongs to the DHBP synthase family.</text>
</comment>
<dbReference type="PANTHER" id="PTHR21327:SF18">
    <property type="entry name" value="3,4-DIHYDROXY-2-BUTANONE 4-PHOSPHATE SYNTHASE"/>
    <property type="match status" value="1"/>
</dbReference>
<dbReference type="UniPathway" id="UPA00275">
    <property type="reaction ID" value="UER00399"/>
</dbReference>
<comment type="catalytic activity">
    <reaction evidence="12">
        <text>D-ribulose 5-phosphate = (2S)-2-hydroxy-3-oxobutyl phosphate + formate + H(+)</text>
        <dbReference type="Rhea" id="RHEA:18457"/>
        <dbReference type="ChEBI" id="CHEBI:15378"/>
        <dbReference type="ChEBI" id="CHEBI:15740"/>
        <dbReference type="ChEBI" id="CHEBI:58121"/>
        <dbReference type="ChEBI" id="CHEBI:58830"/>
        <dbReference type="EC" id="4.1.99.12"/>
    </reaction>
</comment>
<comment type="pathway">
    <text evidence="1 12">Cofactor biosynthesis; riboflavin biosynthesis; 2-hydroxy-3-oxobutyl phosphate from D-ribulose 5-phosphate: step 1/1.</text>
</comment>
<dbReference type="OMA" id="DAGGLIC"/>
<keyword evidence="5 12" id="KW-0686">Riboflavin biosynthesis</keyword>
<dbReference type="Gene3D" id="3.90.870.10">
    <property type="entry name" value="DHBP synthase"/>
    <property type="match status" value="1"/>
</dbReference>
<dbReference type="KEGG" id="pbl:PAAG_04981"/>
<dbReference type="InterPro" id="IPR000422">
    <property type="entry name" value="DHBP_synthase_RibB"/>
</dbReference>
<dbReference type="SUPFAM" id="SSF55821">
    <property type="entry name" value="YrdC/RibB"/>
    <property type="match status" value="1"/>
</dbReference>
<evidence type="ECO:0000256" key="3">
    <source>
        <dbReference type="ARBA" id="ARBA00012153"/>
    </source>
</evidence>
<organism evidence="13 14">
    <name type="scientific">Paracoccidioides lutzii (strain ATCC MYA-826 / Pb01)</name>
    <name type="common">Paracoccidioides brasiliensis</name>
    <dbReference type="NCBI Taxonomy" id="502779"/>
    <lineage>
        <taxon>Eukaryota</taxon>
        <taxon>Fungi</taxon>
        <taxon>Dikarya</taxon>
        <taxon>Ascomycota</taxon>
        <taxon>Pezizomycotina</taxon>
        <taxon>Eurotiomycetes</taxon>
        <taxon>Eurotiomycetidae</taxon>
        <taxon>Onygenales</taxon>
        <taxon>Ajellomycetaceae</taxon>
        <taxon>Paracoccidioides</taxon>
    </lineage>
</organism>
<dbReference type="NCBIfam" id="TIGR00506">
    <property type="entry name" value="ribB"/>
    <property type="match status" value="1"/>
</dbReference>
<keyword evidence="9 12" id="KW-0464">Manganese</keyword>
<comment type="cofactor">
    <cofactor evidence="12">
        <name>Mg(2+)</name>
        <dbReference type="ChEBI" id="CHEBI:18420"/>
    </cofactor>
    <cofactor evidence="12">
        <name>Mn(2+)</name>
        <dbReference type="ChEBI" id="CHEBI:29035"/>
    </cofactor>
    <text evidence="12">Binds 2 divalent metal cations per subunit. Magnesium or manganese.</text>
</comment>
<evidence type="ECO:0000256" key="1">
    <source>
        <dbReference type="ARBA" id="ARBA00004904"/>
    </source>
</evidence>
<dbReference type="GO" id="GO:0008686">
    <property type="term" value="F:3,4-dihydroxy-2-butanone-4-phosphate synthase activity"/>
    <property type="evidence" value="ECO:0007669"/>
    <property type="project" value="UniProtKB-EC"/>
</dbReference>
<keyword evidence="14" id="KW-1185">Reference proteome</keyword>
<dbReference type="Pfam" id="PF00926">
    <property type="entry name" value="DHBP_synthase"/>
    <property type="match status" value="1"/>
</dbReference>
<dbReference type="GO" id="GO:0005829">
    <property type="term" value="C:cytosol"/>
    <property type="evidence" value="ECO:0007669"/>
    <property type="project" value="TreeGrafter"/>
</dbReference>
<dbReference type="RefSeq" id="XP_015699659.1">
    <property type="nucleotide sequence ID" value="XM_015845433.1"/>
</dbReference>
<dbReference type="HOGENOM" id="CLU_020273_3_1_1"/>
<evidence type="ECO:0000256" key="7">
    <source>
        <dbReference type="ARBA" id="ARBA00022842"/>
    </source>
</evidence>